<evidence type="ECO:0000313" key="2">
    <source>
        <dbReference type="EMBL" id="WAT00248.1"/>
    </source>
</evidence>
<dbReference type="Pfam" id="PF13391">
    <property type="entry name" value="HNH_2"/>
    <property type="match status" value="1"/>
</dbReference>
<keyword evidence="3" id="KW-1185">Reference proteome</keyword>
<evidence type="ECO:0000259" key="1">
    <source>
        <dbReference type="Pfam" id="PF13391"/>
    </source>
</evidence>
<name>A0ABY7HLX0_9GAMM</name>
<dbReference type="GO" id="GO:0004519">
    <property type="term" value="F:endonuclease activity"/>
    <property type="evidence" value="ECO:0007669"/>
    <property type="project" value="UniProtKB-KW"/>
</dbReference>
<dbReference type="RefSeq" id="WP_045048400.1">
    <property type="nucleotide sequence ID" value="NZ_CP114058.1"/>
</dbReference>
<accession>A0ABY7HLX0</accession>
<dbReference type="InterPro" id="IPR003615">
    <property type="entry name" value="HNH_nuc"/>
</dbReference>
<dbReference type="Proteomes" id="UP001164712">
    <property type="component" value="Chromosome"/>
</dbReference>
<sequence length="259" mass="29506">MAAGKRWTREELLIAMKLYSQIPFGRLHSRNPDIILYANLLGRTPSSLAMKLVNLASLDPYILDSGRKGLDGASNADRAVWQEMNQDCEKFEVDCAQAMQALSPQPTNYVLEDSDIIDFTGKDRLTLVKARVGQQLFRKRVLTAYDFRCCVTGLEETSLLVASHILPWKESEQHRLNPSNGLCLSNLHDRAFDQGLITFNEHLELVLSPKIKRLKSAISQENFHKYEGNKIRSPKNFFPDPSQLAFHREKIFDKKSEIA</sequence>
<feature type="domain" description="HNH nuclease" evidence="1">
    <location>
        <begin position="149"/>
        <end position="200"/>
    </location>
</feature>
<gene>
    <name evidence="2" type="ORF">O1V66_14900</name>
</gene>
<proteinExistence type="predicted"/>
<keyword evidence="2" id="KW-0540">Nuclease</keyword>
<dbReference type="EMBL" id="CP114058">
    <property type="protein sequence ID" value="WAT00248.1"/>
    <property type="molecule type" value="Genomic_DNA"/>
</dbReference>
<protein>
    <submittedName>
        <fullName evidence="2">HNH endonuclease</fullName>
    </submittedName>
</protein>
<keyword evidence="2" id="KW-0378">Hydrolase</keyword>
<reference evidence="2" key="1">
    <citation type="submission" date="2022-12" db="EMBL/GenBank/DDBJ databases">
        <title>Complete genome sequence of an Australian strain of Rouxiella badensis DAR84756 and resolution of the R. badensis DSM100043 and R. chamberiensis DSM28324 genomes.</title>
        <authorList>
            <person name="Paul S."/>
            <person name="Anderson P.J."/>
            <person name="Maynard G."/>
            <person name="Dyall-Smith M."/>
            <person name="Kudinha T."/>
        </authorList>
    </citation>
    <scope>NUCLEOTIDE SEQUENCE</scope>
    <source>
        <strain evidence="2">DSM 28324</strain>
    </source>
</reference>
<evidence type="ECO:0000313" key="3">
    <source>
        <dbReference type="Proteomes" id="UP001164712"/>
    </source>
</evidence>
<keyword evidence="2" id="KW-0255">Endonuclease</keyword>
<organism evidence="2 3">
    <name type="scientific">Rouxiella chamberiensis</name>
    <dbReference type="NCBI Taxonomy" id="1513468"/>
    <lineage>
        <taxon>Bacteria</taxon>
        <taxon>Pseudomonadati</taxon>
        <taxon>Pseudomonadota</taxon>
        <taxon>Gammaproteobacteria</taxon>
        <taxon>Enterobacterales</taxon>
        <taxon>Yersiniaceae</taxon>
        <taxon>Rouxiella</taxon>
    </lineage>
</organism>